<organism evidence="10 11">
    <name type="scientific">Oceanisphaera marina</name>
    <dbReference type="NCBI Taxonomy" id="2017550"/>
    <lineage>
        <taxon>Bacteria</taxon>
        <taxon>Pseudomonadati</taxon>
        <taxon>Pseudomonadota</taxon>
        <taxon>Gammaproteobacteria</taxon>
        <taxon>Aeromonadales</taxon>
        <taxon>Aeromonadaceae</taxon>
        <taxon>Oceanisphaera</taxon>
    </lineage>
</organism>
<dbReference type="InterPro" id="IPR022837">
    <property type="entry name" value="MsrQ-like"/>
</dbReference>
<gene>
    <name evidence="8 10" type="primary">msrQ</name>
    <name evidence="10" type="ORF">GCM10011502_12730</name>
</gene>
<keyword evidence="8" id="KW-0288">FMN</keyword>
<dbReference type="HAMAP" id="MF_01207">
    <property type="entry name" value="MsrQ"/>
    <property type="match status" value="1"/>
</dbReference>
<sequence length="214" mass="24919">MKISPKQVTLLKVLLHLAACLPLVWLPWAFSVGRFSADPIPELIQYLGDWALRILLLSLCISPLAKMLKAGALIKVRRLIGLWCFAYASLHLLAWLWLDLQLAWGLIGSEIIKRGFITLGMASWLVLMLLAITSTQGWQRRLGSRWQRLHNWVYLAALLIPIHYWWAVKSGWIQPVIYLLLSLSLLWWRRDKLKRWWRSKMKAHSKKKVLHSKG</sequence>
<keyword evidence="2 8" id="KW-0813">Transport</keyword>
<feature type="transmembrane region" description="Helical" evidence="8">
    <location>
        <begin position="9"/>
        <end position="30"/>
    </location>
</feature>
<feature type="transmembrane region" description="Helical" evidence="8">
    <location>
        <begin position="118"/>
        <end position="137"/>
    </location>
</feature>
<evidence type="ECO:0000256" key="6">
    <source>
        <dbReference type="ARBA" id="ARBA00023004"/>
    </source>
</evidence>
<feature type="transmembrane region" description="Helical" evidence="8">
    <location>
        <begin position="172"/>
        <end position="188"/>
    </location>
</feature>
<keyword evidence="7 8" id="KW-0472">Membrane</keyword>
<accession>A0ABQ1IGW2</accession>
<proteinExistence type="inferred from homology"/>
<evidence type="ECO:0000256" key="2">
    <source>
        <dbReference type="ARBA" id="ARBA00022448"/>
    </source>
</evidence>
<evidence type="ECO:0000256" key="1">
    <source>
        <dbReference type="ARBA" id="ARBA00004141"/>
    </source>
</evidence>
<keyword evidence="5 8" id="KW-1133">Transmembrane helix</keyword>
<dbReference type="Pfam" id="PF01794">
    <property type="entry name" value="Ferric_reduct"/>
    <property type="match status" value="1"/>
</dbReference>
<evidence type="ECO:0000256" key="7">
    <source>
        <dbReference type="ARBA" id="ARBA00023136"/>
    </source>
</evidence>
<evidence type="ECO:0000313" key="10">
    <source>
        <dbReference type="EMBL" id="GGB40851.1"/>
    </source>
</evidence>
<keyword evidence="4 8" id="KW-0812">Transmembrane</keyword>
<keyword evidence="8" id="KW-1003">Cell membrane</keyword>
<protein>
    <recommendedName>
        <fullName evidence="8">Protein-methionine-sulfoxide reductase heme-binding subunit MsrQ</fullName>
    </recommendedName>
    <alternativeName>
        <fullName evidence="8">Flavocytochrome MsrQ</fullName>
    </alternativeName>
</protein>
<comment type="similarity">
    <text evidence="8">Belongs to the MsrQ family.</text>
</comment>
<evidence type="ECO:0000256" key="5">
    <source>
        <dbReference type="ARBA" id="ARBA00022989"/>
    </source>
</evidence>
<evidence type="ECO:0000256" key="8">
    <source>
        <dbReference type="HAMAP-Rule" id="MF_01207"/>
    </source>
</evidence>
<comment type="cofactor">
    <cofactor evidence="8">
        <name>FMN</name>
        <dbReference type="ChEBI" id="CHEBI:58210"/>
    </cofactor>
    <text evidence="8">Binds 1 FMN per subunit.</text>
</comment>
<dbReference type="EMBL" id="BMKE01000008">
    <property type="protein sequence ID" value="GGB40851.1"/>
    <property type="molecule type" value="Genomic_DNA"/>
</dbReference>
<comment type="cofactor">
    <cofactor evidence="8">
        <name>heme b</name>
        <dbReference type="ChEBI" id="CHEBI:60344"/>
    </cofactor>
    <text evidence="8">Binds 1 heme b (iron(II)-protoporphyrin IX) group per subunit.</text>
</comment>
<dbReference type="InterPro" id="IPR013130">
    <property type="entry name" value="Fe3_Rdtase_TM_dom"/>
</dbReference>
<keyword evidence="6 8" id="KW-0408">Iron</keyword>
<dbReference type="NCBIfam" id="NF003831">
    <property type="entry name" value="PRK05419.1-2"/>
    <property type="match status" value="1"/>
</dbReference>
<comment type="caution">
    <text evidence="10">The sequence shown here is derived from an EMBL/GenBank/DDBJ whole genome shotgun (WGS) entry which is preliminary data.</text>
</comment>
<evidence type="ECO:0000256" key="3">
    <source>
        <dbReference type="ARBA" id="ARBA00022617"/>
    </source>
</evidence>
<feature type="domain" description="Ferric oxidoreductase" evidence="9">
    <location>
        <begin position="48"/>
        <end position="159"/>
    </location>
</feature>
<dbReference type="PANTHER" id="PTHR36964">
    <property type="entry name" value="PROTEIN-METHIONINE-SULFOXIDE REDUCTASE HEME-BINDING SUBUNIT MSRQ"/>
    <property type="match status" value="1"/>
</dbReference>
<reference evidence="11" key="1">
    <citation type="journal article" date="2019" name="Int. J. Syst. Evol. Microbiol.">
        <title>The Global Catalogue of Microorganisms (GCM) 10K type strain sequencing project: providing services to taxonomists for standard genome sequencing and annotation.</title>
        <authorList>
            <consortium name="The Broad Institute Genomics Platform"/>
            <consortium name="The Broad Institute Genome Sequencing Center for Infectious Disease"/>
            <person name="Wu L."/>
            <person name="Ma J."/>
        </authorList>
    </citation>
    <scope>NUCLEOTIDE SEQUENCE [LARGE SCALE GENOMIC DNA]</scope>
    <source>
        <strain evidence="11">CGMCC 1.15923</strain>
    </source>
</reference>
<keyword evidence="8" id="KW-0249">Electron transport</keyword>
<dbReference type="RefSeq" id="WP_188629270.1">
    <property type="nucleotide sequence ID" value="NZ_BMKE01000008.1"/>
</dbReference>
<keyword evidence="8" id="KW-0285">Flavoprotein</keyword>
<evidence type="ECO:0000256" key="4">
    <source>
        <dbReference type="ARBA" id="ARBA00022692"/>
    </source>
</evidence>
<dbReference type="PANTHER" id="PTHR36964:SF1">
    <property type="entry name" value="PROTEIN-METHIONINE-SULFOXIDE REDUCTASE HEME-BINDING SUBUNIT MSRQ"/>
    <property type="match status" value="1"/>
</dbReference>
<feature type="transmembrane region" description="Helical" evidence="8">
    <location>
        <begin position="149"/>
        <end position="166"/>
    </location>
</feature>
<comment type="subcellular location">
    <subcellularLocation>
        <location evidence="8">Cell membrane</location>
        <topology evidence="8">Multi-pass membrane protein</topology>
    </subcellularLocation>
    <subcellularLocation>
        <location evidence="1">Membrane</location>
        <topology evidence="1">Multi-pass membrane protein</topology>
    </subcellularLocation>
</comment>
<keyword evidence="11" id="KW-1185">Reference proteome</keyword>
<evidence type="ECO:0000313" key="11">
    <source>
        <dbReference type="Proteomes" id="UP000646152"/>
    </source>
</evidence>
<feature type="transmembrane region" description="Helical" evidence="8">
    <location>
        <begin position="50"/>
        <end position="68"/>
    </location>
</feature>
<comment type="subunit">
    <text evidence="8">Heterodimer of a catalytic subunit (MsrP) and a heme-binding subunit (MsrQ).</text>
</comment>
<comment type="function">
    <text evidence="8">Part of the MsrPQ system that repairs oxidized periplasmic proteins containing methionine sulfoxide residues (Met-O), using respiratory chain electrons. Thus protects these proteins from oxidative-stress damage caused by reactive species of oxygen and chlorine generated by the host defense mechanisms. MsrPQ is essential for the maintenance of envelope integrity under bleach stress, rescuing a wide series of structurally unrelated periplasmic proteins from methionine oxidation. MsrQ provides electrons for reduction to the reductase catalytic subunit MsrP, using the quinone pool of the respiratory chain.</text>
</comment>
<dbReference type="Proteomes" id="UP000646152">
    <property type="component" value="Unassembled WGS sequence"/>
</dbReference>
<name>A0ABQ1IGW2_9GAMM</name>
<feature type="transmembrane region" description="Helical" evidence="8">
    <location>
        <begin position="80"/>
        <end position="98"/>
    </location>
</feature>
<keyword evidence="3 8" id="KW-0349">Heme</keyword>
<keyword evidence="8" id="KW-0479">Metal-binding</keyword>
<evidence type="ECO:0000259" key="9">
    <source>
        <dbReference type="Pfam" id="PF01794"/>
    </source>
</evidence>